<sequence>MLVPGEGRPPSRLAGIRPGGVGLVGGKVQAGGLATFSRSMSQDSGSSSGTGSSGDSSLGLSFLNREGAPAPLHADPALVSRRIPPENQREVAMW</sequence>
<keyword evidence="3" id="KW-1185">Reference proteome</keyword>
<organism evidence="2 3">
    <name type="scientific">Timema podura</name>
    <name type="common">Walking stick</name>
    <dbReference type="NCBI Taxonomy" id="61482"/>
    <lineage>
        <taxon>Eukaryota</taxon>
        <taxon>Metazoa</taxon>
        <taxon>Ecdysozoa</taxon>
        <taxon>Arthropoda</taxon>
        <taxon>Hexapoda</taxon>
        <taxon>Insecta</taxon>
        <taxon>Pterygota</taxon>
        <taxon>Neoptera</taxon>
        <taxon>Polyneoptera</taxon>
        <taxon>Phasmatodea</taxon>
        <taxon>Timematodea</taxon>
        <taxon>Timematoidea</taxon>
        <taxon>Timematidae</taxon>
        <taxon>Timema</taxon>
    </lineage>
</organism>
<accession>A0ABN7PD20</accession>
<proteinExistence type="predicted"/>
<gene>
    <name evidence="2" type="ORF">TPAB3V08_LOCUS11173</name>
</gene>
<dbReference type="Proteomes" id="UP001153148">
    <property type="component" value="Unassembled WGS sequence"/>
</dbReference>
<evidence type="ECO:0000256" key="1">
    <source>
        <dbReference type="SAM" id="MobiDB-lite"/>
    </source>
</evidence>
<protein>
    <submittedName>
        <fullName evidence="2">Uncharacterized protein</fullName>
    </submittedName>
</protein>
<feature type="compositionally biased region" description="Low complexity" evidence="1">
    <location>
        <begin position="36"/>
        <end position="61"/>
    </location>
</feature>
<dbReference type="EMBL" id="CAJPIN010032508">
    <property type="protein sequence ID" value="CAG2064226.1"/>
    <property type="molecule type" value="Genomic_DNA"/>
</dbReference>
<feature type="compositionally biased region" description="Basic and acidic residues" evidence="1">
    <location>
        <begin position="83"/>
        <end position="94"/>
    </location>
</feature>
<evidence type="ECO:0000313" key="2">
    <source>
        <dbReference type="EMBL" id="CAG2064226.1"/>
    </source>
</evidence>
<evidence type="ECO:0000313" key="3">
    <source>
        <dbReference type="Proteomes" id="UP001153148"/>
    </source>
</evidence>
<comment type="caution">
    <text evidence="2">The sequence shown here is derived from an EMBL/GenBank/DDBJ whole genome shotgun (WGS) entry which is preliminary data.</text>
</comment>
<reference evidence="2" key="1">
    <citation type="submission" date="2021-03" db="EMBL/GenBank/DDBJ databases">
        <authorList>
            <person name="Tran Van P."/>
        </authorList>
    </citation>
    <scope>NUCLEOTIDE SEQUENCE</scope>
</reference>
<feature type="region of interest" description="Disordered" evidence="1">
    <location>
        <begin position="36"/>
        <end position="94"/>
    </location>
</feature>
<name>A0ABN7PD20_TIMPD</name>